<dbReference type="EMBL" id="JAMFTS010000001">
    <property type="protein sequence ID" value="KAJ4811897.1"/>
    <property type="molecule type" value="Genomic_DNA"/>
</dbReference>
<sequence>MNSFATTSFLVPTTLLATAVAALILLLIKRRLLFHSTKKLNYPPIAGTIFHLLFNLHRLVEYQTALSRKYKTFRILTPFGNYVYTADPANVEYILKLNFLNYGKGDFNYDMVRDFLGDGIFAVDGDKWRQQRKIAIFEFSTKVLRDYSSRAFKNSASELTGIVSKLASCNQMMNIHIQDLFMKSTLDSIFKVGFGVNLGVLSRLEEGEAISNAFDEASCQIVYRYFDIFWKVKRFLNIGSESKMKKNIQLLDDFVYAVISRKTKQLAEQGQDFLEKEDIFVQISRRKRETI</sequence>
<dbReference type="InterPro" id="IPR001128">
    <property type="entry name" value="Cyt_P450"/>
</dbReference>
<keyword evidence="2" id="KW-0479">Metal-binding</keyword>
<keyword evidence="5" id="KW-0472">Membrane</keyword>
<evidence type="ECO:0000256" key="5">
    <source>
        <dbReference type="SAM" id="Phobius"/>
    </source>
</evidence>
<gene>
    <name evidence="6" type="ORF">LUZ62_024463</name>
</gene>
<dbReference type="GO" id="GO:0005506">
    <property type="term" value="F:iron ion binding"/>
    <property type="evidence" value="ECO:0007669"/>
    <property type="project" value="InterPro"/>
</dbReference>
<reference evidence="6" key="1">
    <citation type="submission" date="2022-08" db="EMBL/GenBank/DDBJ databases">
        <authorList>
            <person name="Marques A."/>
        </authorList>
    </citation>
    <scope>NUCLEOTIDE SEQUENCE</scope>
    <source>
        <strain evidence="6">RhyPub2mFocal</strain>
        <tissue evidence="6">Leaves</tissue>
    </source>
</reference>
<dbReference type="GO" id="GO:0004497">
    <property type="term" value="F:monooxygenase activity"/>
    <property type="evidence" value="ECO:0007669"/>
    <property type="project" value="InterPro"/>
</dbReference>
<dbReference type="InterPro" id="IPR036396">
    <property type="entry name" value="Cyt_P450_sf"/>
</dbReference>
<keyword evidence="5" id="KW-0812">Transmembrane</keyword>
<keyword evidence="7" id="KW-1185">Reference proteome</keyword>
<feature type="transmembrane region" description="Helical" evidence="5">
    <location>
        <begin position="6"/>
        <end position="28"/>
    </location>
</feature>
<keyword evidence="3" id="KW-0560">Oxidoreductase</keyword>
<dbReference type="PANTHER" id="PTHR24296">
    <property type="entry name" value="CYTOCHROME P450"/>
    <property type="match status" value="1"/>
</dbReference>
<evidence type="ECO:0000313" key="6">
    <source>
        <dbReference type="EMBL" id="KAJ4811897.1"/>
    </source>
</evidence>
<dbReference type="Pfam" id="PF00067">
    <property type="entry name" value="p450"/>
    <property type="match status" value="1"/>
</dbReference>
<organism evidence="6 7">
    <name type="scientific">Rhynchospora pubera</name>
    <dbReference type="NCBI Taxonomy" id="906938"/>
    <lineage>
        <taxon>Eukaryota</taxon>
        <taxon>Viridiplantae</taxon>
        <taxon>Streptophyta</taxon>
        <taxon>Embryophyta</taxon>
        <taxon>Tracheophyta</taxon>
        <taxon>Spermatophyta</taxon>
        <taxon>Magnoliopsida</taxon>
        <taxon>Liliopsida</taxon>
        <taxon>Poales</taxon>
        <taxon>Cyperaceae</taxon>
        <taxon>Cyperoideae</taxon>
        <taxon>Rhynchosporeae</taxon>
        <taxon>Rhynchospora</taxon>
    </lineage>
</organism>
<evidence type="ECO:0000256" key="4">
    <source>
        <dbReference type="ARBA" id="ARBA00023004"/>
    </source>
</evidence>
<comment type="caution">
    <text evidence="6">The sequence shown here is derived from an EMBL/GenBank/DDBJ whole genome shotgun (WGS) entry which is preliminary data.</text>
</comment>
<evidence type="ECO:0000313" key="7">
    <source>
        <dbReference type="Proteomes" id="UP001140206"/>
    </source>
</evidence>
<dbReference type="Proteomes" id="UP001140206">
    <property type="component" value="Chromosome 1"/>
</dbReference>
<accession>A0AAV8H322</accession>
<name>A0AAV8H322_9POAL</name>
<keyword evidence="4" id="KW-0408">Iron</keyword>
<dbReference type="SUPFAM" id="SSF48264">
    <property type="entry name" value="Cytochrome P450"/>
    <property type="match status" value="1"/>
</dbReference>
<dbReference type="GO" id="GO:0020037">
    <property type="term" value="F:heme binding"/>
    <property type="evidence" value="ECO:0007669"/>
    <property type="project" value="InterPro"/>
</dbReference>
<dbReference type="AlphaFoldDB" id="A0AAV8H322"/>
<dbReference type="Gene3D" id="1.10.630.10">
    <property type="entry name" value="Cytochrome P450"/>
    <property type="match status" value="1"/>
</dbReference>
<comment type="similarity">
    <text evidence="1">Belongs to the cytochrome P450 family.</text>
</comment>
<evidence type="ECO:0000256" key="1">
    <source>
        <dbReference type="ARBA" id="ARBA00010617"/>
    </source>
</evidence>
<evidence type="ECO:0000256" key="3">
    <source>
        <dbReference type="ARBA" id="ARBA00023002"/>
    </source>
</evidence>
<keyword evidence="5" id="KW-1133">Transmembrane helix</keyword>
<protein>
    <submittedName>
        <fullName evidence="6">Cytochrome P450 704C1</fullName>
    </submittedName>
</protein>
<dbReference type="GO" id="GO:0016705">
    <property type="term" value="F:oxidoreductase activity, acting on paired donors, with incorporation or reduction of molecular oxygen"/>
    <property type="evidence" value="ECO:0007669"/>
    <property type="project" value="InterPro"/>
</dbReference>
<proteinExistence type="inferred from homology"/>
<evidence type="ECO:0000256" key="2">
    <source>
        <dbReference type="ARBA" id="ARBA00022723"/>
    </source>
</evidence>